<protein>
    <submittedName>
        <fullName evidence="2">Uncharacterized protein</fullName>
    </submittedName>
</protein>
<reference evidence="2" key="1">
    <citation type="submission" date="2021-09" db="EMBL/GenBank/DDBJ databases">
        <title>Lactobacillus species from Apis mellifera, Switzerland.</title>
        <authorList>
            <person name="Pfister J."/>
            <person name="Brown A."/>
            <person name="Neumann P."/>
            <person name="Collaud A."/>
            <person name="Retschnig G."/>
            <person name="Perreten V."/>
        </authorList>
    </citation>
    <scope>NUCLEOTIDE SEQUENCE</scope>
    <source>
        <strain evidence="2">IBH002</strain>
    </source>
</reference>
<dbReference type="GO" id="GO:0046872">
    <property type="term" value="F:metal ion binding"/>
    <property type="evidence" value="ECO:0007669"/>
    <property type="project" value="UniProtKB-KW"/>
</dbReference>
<dbReference type="PRINTS" id="PR01950">
    <property type="entry name" value="LANCSUPER"/>
</dbReference>
<evidence type="ECO:0000256" key="1">
    <source>
        <dbReference type="PIRSR" id="PIRSR607822-1"/>
    </source>
</evidence>
<gene>
    <name evidence="2" type="ORF">LDX53_06170</name>
</gene>
<feature type="binding site" evidence="1">
    <location>
        <position position="307"/>
    </location>
    <ligand>
        <name>Zn(2+)</name>
        <dbReference type="ChEBI" id="CHEBI:29105"/>
    </ligand>
</feature>
<evidence type="ECO:0000313" key="3">
    <source>
        <dbReference type="Proteomes" id="UP001164557"/>
    </source>
</evidence>
<dbReference type="AlphaFoldDB" id="A0AA47B386"/>
<proteinExistence type="predicted"/>
<feature type="binding site" evidence="1">
    <location>
        <position position="308"/>
    </location>
    <ligand>
        <name>Zn(2+)</name>
        <dbReference type="ChEBI" id="CHEBI:29105"/>
    </ligand>
</feature>
<dbReference type="EMBL" id="CP084389">
    <property type="protein sequence ID" value="UZX29163.1"/>
    <property type="molecule type" value="Genomic_DNA"/>
</dbReference>
<dbReference type="Pfam" id="PF05147">
    <property type="entry name" value="LANC_like"/>
    <property type="match status" value="1"/>
</dbReference>
<organism evidence="2 3">
    <name type="scientific">Lactobacillus helsingborgensis</name>
    <dbReference type="NCBI Taxonomy" id="1218494"/>
    <lineage>
        <taxon>Bacteria</taxon>
        <taxon>Bacillati</taxon>
        <taxon>Bacillota</taxon>
        <taxon>Bacilli</taxon>
        <taxon>Lactobacillales</taxon>
        <taxon>Lactobacillaceae</taxon>
        <taxon>Lactobacillus</taxon>
    </lineage>
</organism>
<evidence type="ECO:0000313" key="2">
    <source>
        <dbReference type="EMBL" id="UZX29163.1"/>
    </source>
</evidence>
<feature type="binding site" evidence="1">
    <location>
        <position position="262"/>
    </location>
    <ligand>
        <name>Zn(2+)</name>
        <dbReference type="ChEBI" id="CHEBI:29105"/>
    </ligand>
</feature>
<keyword evidence="3" id="KW-1185">Reference proteome</keyword>
<dbReference type="InterPro" id="IPR007822">
    <property type="entry name" value="LANC-like"/>
</dbReference>
<sequence>MKETNELLGIYLSEVGKKNDYLREHYTILDGFPGVMLALAQFYILENNNEIKNKIELLACNYLNDLNNYEIHISSSTSGLLTGPLGISAVIDIWAQIGEEKIFWNELNKRFYKSIEFLLDFWSTTNINDLQSKFKGDWIFGFPGVLTYICNCKIAHQNEMKYWRFKKAVQNICKNDLFKFKVYDNFSLKNLGMAHGTSGIILSILEYELSFLNNIDITNNTYLWYKDVSKSIINCIDRYTNDSYDFYDFLPNSGNRLQTSWCNGLCGLLPLASIMEDKKILYKIAEFLNKITPSSINSIDEGIYCICHGFGSIEYAKYYLNNSHLDMSLFKFKNYCILPDINKTKENDIGFLSGLGGFLALNASIIKKQRCCFDWMLGMNDFF</sequence>
<keyword evidence="1" id="KW-0479">Metal-binding</keyword>
<dbReference type="Gene3D" id="1.50.10.20">
    <property type="match status" value="1"/>
</dbReference>
<keyword evidence="1" id="KW-0862">Zinc</keyword>
<dbReference type="GO" id="GO:0031179">
    <property type="term" value="P:peptide modification"/>
    <property type="evidence" value="ECO:0007669"/>
    <property type="project" value="InterPro"/>
</dbReference>
<dbReference type="SUPFAM" id="SSF158745">
    <property type="entry name" value="LanC-like"/>
    <property type="match status" value="1"/>
</dbReference>
<name>A0AA47B386_9LACO</name>
<dbReference type="RefSeq" id="WP_038523494.1">
    <property type="nucleotide sequence ID" value="NZ_BPOZ01000005.1"/>
</dbReference>
<accession>A0AA47B386</accession>
<dbReference type="Proteomes" id="UP001164557">
    <property type="component" value="Chromosome"/>
</dbReference>